<name>A0A917DRM5_9BACT</name>
<keyword evidence="2" id="KW-1185">Reference proteome</keyword>
<dbReference type="Proteomes" id="UP000609064">
    <property type="component" value="Unassembled WGS sequence"/>
</dbReference>
<dbReference type="AlphaFoldDB" id="A0A917DRM5"/>
<organism evidence="1 2">
    <name type="scientific">Emticicia aquatilis</name>
    <dbReference type="NCBI Taxonomy" id="1537369"/>
    <lineage>
        <taxon>Bacteria</taxon>
        <taxon>Pseudomonadati</taxon>
        <taxon>Bacteroidota</taxon>
        <taxon>Cytophagia</taxon>
        <taxon>Cytophagales</taxon>
        <taxon>Leadbetterellaceae</taxon>
        <taxon>Emticicia</taxon>
    </lineage>
</organism>
<dbReference type="RefSeq" id="WP_188766999.1">
    <property type="nucleotide sequence ID" value="NZ_BMKK01000006.1"/>
</dbReference>
<protein>
    <recommendedName>
        <fullName evidence="3">Capsule assembly protein Wzi</fullName>
    </recommendedName>
</protein>
<accession>A0A917DRM5</accession>
<reference evidence="1" key="2">
    <citation type="submission" date="2020-09" db="EMBL/GenBank/DDBJ databases">
        <authorList>
            <person name="Sun Q."/>
            <person name="Zhou Y."/>
        </authorList>
    </citation>
    <scope>NUCLEOTIDE SEQUENCE</scope>
    <source>
        <strain evidence="1">CGMCC 1.15958</strain>
    </source>
</reference>
<dbReference type="EMBL" id="BMKK01000006">
    <property type="protein sequence ID" value="GGD64470.1"/>
    <property type="molecule type" value="Genomic_DNA"/>
</dbReference>
<dbReference type="Gene3D" id="2.40.160.130">
    <property type="entry name" value="Capsule assembly protein Wzi"/>
    <property type="match status" value="1"/>
</dbReference>
<evidence type="ECO:0000313" key="2">
    <source>
        <dbReference type="Proteomes" id="UP000609064"/>
    </source>
</evidence>
<evidence type="ECO:0008006" key="3">
    <source>
        <dbReference type="Google" id="ProtNLM"/>
    </source>
</evidence>
<sequence>MQQYLIISKIPSFKLFLSILTINVCLAQGVTKNIRYELESGIYLSTSGQNPFLLRSNQYGIIPLESQFLTLRGATHKEYDSTKNEQNKQKRFSYGYGISTVINVGKANQIILPEAYLKGRYGVFEFYGGRRKEVVGLVDTTLTSGSYIWSGNALPLPKLQISIPNYVSILGKGLISIKGAYAHGWFGSSDSTKNFFLHQKSLYGRIGKPNWRVKMYAGFNHQVQWGGKPHKPYIEKETGKLITNYGNDFNTYLYVISGVSLNRKGDGISKDGIPINDAWNRSGNHLGSVDIATEMCFNKFDLFLYRQSFYEDGSLFYLGNITDGLLGLSYKRKNTNAGLIKFTFEFINTKSQGGPGGSGSTIPQIRGGDNYFNNGFYQWIYKGNTIGTPFIIPLRNIQQEVFTPNYASISKSIPSTYMVVNRLSGFFLGAYYRMKEISFLTKFSNTNNHVYGVDKKFNQTSILQSAQFSYKKNIVSSQISYNSDALFKSNLGIGLQLMRTF</sequence>
<evidence type="ECO:0000313" key="1">
    <source>
        <dbReference type="EMBL" id="GGD64470.1"/>
    </source>
</evidence>
<comment type="caution">
    <text evidence="1">The sequence shown here is derived from an EMBL/GenBank/DDBJ whole genome shotgun (WGS) entry which is preliminary data.</text>
</comment>
<dbReference type="InterPro" id="IPR038636">
    <property type="entry name" value="Wzi_sf"/>
</dbReference>
<proteinExistence type="predicted"/>
<reference evidence="1" key="1">
    <citation type="journal article" date="2014" name="Int. J. Syst. Evol. Microbiol.">
        <title>Complete genome sequence of Corynebacterium casei LMG S-19264T (=DSM 44701T), isolated from a smear-ripened cheese.</title>
        <authorList>
            <consortium name="US DOE Joint Genome Institute (JGI-PGF)"/>
            <person name="Walter F."/>
            <person name="Albersmeier A."/>
            <person name="Kalinowski J."/>
            <person name="Ruckert C."/>
        </authorList>
    </citation>
    <scope>NUCLEOTIDE SEQUENCE</scope>
    <source>
        <strain evidence="1">CGMCC 1.15958</strain>
    </source>
</reference>
<gene>
    <name evidence="1" type="ORF">GCM10011514_30560</name>
</gene>